<sequence length="405" mass="45768">MSHPLTENTDLECNQGTKVTALKVTSHSGLKINSLLKATEKDKEANSNIMPFGQCKLKPTPGGYLPCIPAIIQWEKTSPFSLNGMKKLTTDSFCMCATGGKVSPLTPPETFINVIEKSPNLDNNKALSFESSIEGEQTDKINGHFYNENGTFEGIVKSYKGDMNEVYICKGLKKVIDENGKEIEVFSSYRKLNIKNDEFLRISGLAYAESGYADGVIKSIPFCVVNRHQIYKNSGLAKYSVESWTLNKTLVKMRNNWNDQTYAHEKHYGAVGNPAFRDFLNIKINETIDYDKNAKGRNEKTQMRLAIEYTIKAVDYFNNSYKGDDPSNGSVGWQGVDIFNNKNWKDWLYIHEKDKQYGFKNWKNAHTLDRSVSQSCGVYKGSFGTTILWKPTEYAYKLNPKTGNL</sequence>
<dbReference type="Pfam" id="PF14107">
    <property type="entry name" value="DUF4280"/>
    <property type="match status" value="1"/>
</dbReference>
<dbReference type="InterPro" id="IPR025460">
    <property type="entry name" value="DUF4280"/>
</dbReference>
<dbReference type="OrthoDB" id="1221248at2"/>
<dbReference type="AlphaFoldDB" id="A0A563DAY1"/>
<evidence type="ECO:0000313" key="1">
    <source>
        <dbReference type="EMBL" id="TWP27370.1"/>
    </source>
</evidence>
<comment type="caution">
    <text evidence="1">The sequence shown here is derived from an EMBL/GenBank/DDBJ whole genome shotgun (WGS) entry which is preliminary data.</text>
</comment>
<dbReference type="RefSeq" id="WP_146292972.1">
    <property type="nucleotide sequence ID" value="NZ_SELH01000023.1"/>
</dbReference>
<keyword evidence="2" id="KW-1185">Reference proteome</keyword>
<gene>
    <name evidence="1" type="ORF">ETU09_07965</name>
</gene>
<reference evidence="1 2" key="1">
    <citation type="submission" date="2019-02" db="EMBL/GenBank/DDBJ databases">
        <title>Apibacter muscae sp. nov.: a novel member of the house fly microbiota.</title>
        <authorList>
            <person name="Park R."/>
        </authorList>
    </citation>
    <scope>NUCLEOTIDE SEQUENCE [LARGE SCALE GENOMIC DNA]</scope>
    <source>
        <strain evidence="1 2">AL1</strain>
    </source>
</reference>
<proteinExistence type="predicted"/>
<organism evidence="1 2">
    <name type="scientific">Apibacter muscae</name>
    <dbReference type="NCBI Taxonomy" id="2509004"/>
    <lineage>
        <taxon>Bacteria</taxon>
        <taxon>Pseudomonadati</taxon>
        <taxon>Bacteroidota</taxon>
        <taxon>Flavobacteriia</taxon>
        <taxon>Flavobacteriales</taxon>
        <taxon>Weeksellaceae</taxon>
        <taxon>Apibacter</taxon>
    </lineage>
</organism>
<protein>
    <submittedName>
        <fullName evidence="1">DUF4280 domain-containing protein</fullName>
    </submittedName>
</protein>
<accession>A0A563DAY1</accession>
<name>A0A563DAY1_9FLAO</name>
<evidence type="ECO:0000313" key="2">
    <source>
        <dbReference type="Proteomes" id="UP000319499"/>
    </source>
</evidence>
<dbReference type="Proteomes" id="UP000319499">
    <property type="component" value="Unassembled WGS sequence"/>
</dbReference>
<dbReference type="EMBL" id="SELH01000023">
    <property type="protein sequence ID" value="TWP27370.1"/>
    <property type="molecule type" value="Genomic_DNA"/>
</dbReference>